<dbReference type="Gene3D" id="3.40.1710.10">
    <property type="entry name" value="abc type-2 transporter like domain"/>
    <property type="match status" value="1"/>
</dbReference>
<gene>
    <name evidence="7" type="ORF">BO219_00745</name>
</gene>
<dbReference type="SUPFAM" id="SSF58104">
    <property type="entry name" value="Methyl-accepting chemotaxis protein (MCP) signaling domain"/>
    <property type="match status" value="1"/>
</dbReference>
<dbReference type="Pfam" id="PF12698">
    <property type="entry name" value="ABC2_membrane_3"/>
    <property type="match status" value="2"/>
</dbReference>
<dbReference type="GO" id="GO:0140359">
    <property type="term" value="F:ABC-type transporter activity"/>
    <property type="evidence" value="ECO:0007669"/>
    <property type="project" value="InterPro"/>
</dbReference>
<feature type="transmembrane region" description="Helical" evidence="5">
    <location>
        <begin position="745"/>
        <end position="762"/>
    </location>
</feature>
<dbReference type="PANTHER" id="PTHR43077:SF5">
    <property type="entry name" value="PHAGE INFECTION PROTEIN"/>
    <property type="match status" value="1"/>
</dbReference>
<evidence type="ECO:0000313" key="8">
    <source>
        <dbReference type="Proteomes" id="UP000188458"/>
    </source>
</evidence>
<dbReference type="NCBIfam" id="TIGR03061">
    <property type="entry name" value="pip_yhgE_Nterm"/>
    <property type="match status" value="1"/>
</dbReference>
<sequence length="778" mass="84775">MNKLVNILKRGLSKLFIKEIKAVTSNRKVLIPIIAVLFIPLLYSGMFLWAFWDPYDHLDDLPVAVVNNDKGATFEGEELHIGDDLVDKLKEKKQFDWHFVSQSEGEKGLKEQRYYMLIEIPEDFSKNATTLQDDHPKKLQLIYKPNEGFNFLSAQIGGTAVERIKTEVAKTLTETYAENMFENVKTLADGLTKASDGANKLHDGLIDAKDGTNRLYDGMNKARDGSNELYRHLATLAEKSITFTDGLHQAADGSMQVQTGVQTLHDGMKRMVDGQGQLLAGAQQAKEGTVKLALGTNRILEGMKALDARMPLLLQGSEQLSGGTEQLVTSLAEWQQGATQVQAGATQVTSGLEQLVSQLNTLVAQASDPVQKAVYEQLKQHVEQLSLGSKQVETGVVQLNNGAKALQVGATSLSEGAKRLHEGHVALDSGVNELLAGQQQLADGANALVNGQEQLVSGMHTLHEKMQEAKQGTEKLANGGQTLASGLQALANGGDQLQDGAHRLADGAQQLANGMNELTNGTETLQDGMNQLADGSGELADKLKEGAEKASNVKANEDVYNMFAEPVKVKDKKINEVPNYGTGFTPYFLSLGLFVGALLLSIVFPLREPAGVPRSPFQWFFAKFGVLIGVGVLQALLADSVLLFGLDLQVKSVPLFLLFSVVTSITFLSVIQFLVTVFGDPGRFIGIVILILQLTTSAGTFPLELIPRALQHFNAWLPMTYSVFGFKTVISSGDFAFMWENVGKLLMFIVVMMAGTMTYFTIQHRRQFITIVERASEA</sequence>
<evidence type="ECO:0000256" key="5">
    <source>
        <dbReference type="SAM" id="Phobius"/>
    </source>
</evidence>
<evidence type="ECO:0000256" key="1">
    <source>
        <dbReference type="ARBA" id="ARBA00004141"/>
    </source>
</evidence>
<dbReference type="InterPro" id="IPR017500">
    <property type="entry name" value="Phage_infect_YhgE_N"/>
</dbReference>
<feature type="domain" description="ABC-2 type transporter transmembrane" evidence="6">
    <location>
        <begin position="33"/>
        <end position="167"/>
    </location>
</feature>
<comment type="caution">
    <text evidence="7">The sequence shown here is derived from an EMBL/GenBank/DDBJ whole genome shotgun (WGS) entry which is preliminary data.</text>
</comment>
<feature type="transmembrane region" description="Helical" evidence="5">
    <location>
        <begin position="656"/>
        <end position="678"/>
    </location>
</feature>
<evidence type="ECO:0000256" key="4">
    <source>
        <dbReference type="ARBA" id="ARBA00023136"/>
    </source>
</evidence>
<dbReference type="AlphaFoldDB" id="A0A1V3FXL7"/>
<keyword evidence="4 5" id="KW-0472">Membrane</keyword>
<dbReference type="NCBIfam" id="TIGR03057">
    <property type="entry name" value="xxxLxxG_by_4"/>
    <property type="match status" value="6"/>
</dbReference>
<evidence type="ECO:0000259" key="6">
    <source>
        <dbReference type="Pfam" id="PF12698"/>
    </source>
</evidence>
<feature type="domain" description="ABC-2 type transporter transmembrane" evidence="6">
    <location>
        <begin position="535"/>
        <end position="754"/>
    </location>
</feature>
<dbReference type="InterPro" id="IPR051328">
    <property type="entry name" value="T7SS_ABC-Transporter"/>
</dbReference>
<feature type="transmembrane region" description="Helical" evidence="5">
    <location>
        <begin position="580"/>
        <end position="604"/>
    </location>
</feature>
<feature type="transmembrane region" description="Helical" evidence="5">
    <location>
        <begin position="29"/>
        <end position="52"/>
    </location>
</feature>
<evidence type="ECO:0000256" key="3">
    <source>
        <dbReference type="ARBA" id="ARBA00022989"/>
    </source>
</evidence>
<keyword evidence="3 5" id="KW-1133">Transmembrane helix</keyword>
<dbReference type="InterPro" id="IPR023908">
    <property type="entry name" value="xxxLxxG_rpt"/>
</dbReference>
<organism evidence="7 8">
    <name type="scientific">Anoxybacillus kestanbolensis</name>
    <dbReference type="NCBI Taxonomy" id="227476"/>
    <lineage>
        <taxon>Bacteria</taxon>
        <taxon>Bacillati</taxon>
        <taxon>Bacillota</taxon>
        <taxon>Bacilli</taxon>
        <taxon>Bacillales</taxon>
        <taxon>Anoxybacillaceae</taxon>
        <taxon>Anoxybacillus</taxon>
    </lineage>
</organism>
<feature type="transmembrane region" description="Helical" evidence="5">
    <location>
        <begin position="684"/>
        <end position="703"/>
    </location>
</feature>
<name>A0A1V3FXL7_9BACL</name>
<feature type="transmembrane region" description="Helical" evidence="5">
    <location>
        <begin position="624"/>
        <end position="644"/>
    </location>
</feature>
<reference evidence="8" key="1">
    <citation type="submission" date="2016-11" db="EMBL/GenBank/DDBJ databases">
        <title>Draft genome sequence of Anoxybacillus sp. strain 103 isolated from the Qarvajar hot spring in Nagorno-Karabach.</title>
        <authorList>
            <person name="Hovhannisyan P."/>
            <person name="Panosyan H."/>
            <person name="Birkeland N.-K."/>
        </authorList>
    </citation>
    <scope>NUCLEOTIDE SEQUENCE [LARGE SCALE GENOMIC DNA]</scope>
    <source>
        <strain evidence="8">103</strain>
    </source>
</reference>
<dbReference type="Proteomes" id="UP000188458">
    <property type="component" value="Unassembled WGS sequence"/>
</dbReference>
<proteinExistence type="predicted"/>
<dbReference type="InterPro" id="IPR011049">
    <property type="entry name" value="Serralysin-like_metalloprot_C"/>
</dbReference>
<dbReference type="SUPFAM" id="SSF101967">
    <property type="entry name" value="Adhesin YadA, collagen-binding domain"/>
    <property type="match status" value="1"/>
</dbReference>
<evidence type="ECO:0000313" key="7">
    <source>
        <dbReference type="EMBL" id="OOE06344.1"/>
    </source>
</evidence>
<dbReference type="InterPro" id="IPR013525">
    <property type="entry name" value="ABC2_TM"/>
</dbReference>
<evidence type="ECO:0000256" key="2">
    <source>
        <dbReference type="ARBA" id="ARBA00022692"/>
    </source>
</evidence>
<dbReference type="NCBIfam" id="TIGR03062">
    <property type="entry name" value="pip_yhgE_Cterm"/>
    <property type="match status" value="1"/>
</dbReference>
<protein>
    <recommendedName>
        <fullName evidence="6">ABC-2 type transporter transmembrane domain-containing protein</fullName>
    </recommendedName>
</protein>
<accession>A0A1V3FXL7</accession>
<keyword evidence="2 5" id="KW-0812">Transmembrane</keyword>
<dbReference type="RefSeq" id="WP_077427778.1">
    <property type="nucleotide sequence ID" value="NZ_MQAD01000001.1"/>
</dbReference>
<dbReference type="GO" id="GO:0016020">
    <property type="term" value="C:membrane"/>
    <property type="evidence" value="ECO:0007669"/>
    <property type="project" value="UniProtKB-SubCell"/>
</dbReference>
<dbReference type="Gene3D" id="1.10.287.950">
    <property type="entry name" value="Methyl-accepting chemotaxis protein"/>
    <property type="match status" value="2"/>
</dbReference>
<dbReference type="PANTHER" id="PTHR43077">
    <property type="entry name" value="TRANSPORT PERMEASE YVFS-RELATED"/>
    <property type="match status" value="1"/>
</dbReference>
<keyword evidence="8" id="KW-1185">Reference proteome</keyword>
<dbReference type="EMBL" id="MQAD01000001">
    <property type="protein sequence ID" value="OOE06344.1"/>
    <property type="molecule type" value="Genomic_DNA"/>
</dbReference>
<dbReference type="InterPro" id="IPR017501">
    <property type="entry name" value="Phage_infect_YhgE_C"/>
</dbReference>
<comment type="subcellular location">
    <subcellularLocation>
        <location evidence="1">Membrane</location>
        <topology evidence="1">Multi-pass membrane protein</topology>
    </subcellularLocation>
</comment>